<proteinExistence type="predicted"/>
<organism evidence="4 5">
    <name type="scientific">Bailinhaonella thermotolerans</name>
    <dbReference type="NCBI Taxonomy" id="1070861"/>
    <lineage>
        <taxon>Bacteria</taxon>
        <taxon>Bacillati</taxon>
        <taxon>Actinomycetota</taxon>
        <taxon>Actinomycetes</taxon>
        <taxon>Streptosporangiales</taxon>
        <taxon>Streptosporangiaceae</taxon>
        <taxon>Bailinhaonella</taxon>
    </lineage>
</organism>
<dbReference type="InterPro" id="IPR029063">
    <property type="entry name" value="SAM-dependent_MTases_sf"/>
</dbReference>
<reference evidence="4 5" key="1">
    <citation type="submission" date="2018-09" db="EMBL/GenBank/DDBJ databases">
        <title>YIM 75507 draft genome.</title>
        <authorList>
            <person name="Tang S."/>
            <person name="Feng Y."/>
        </authorList>
    </citation>
    <scope>NUCLEOTIDE SEQUENCE [LARGE SCALE GENOMIC DNA]</scope>
    <source>
        <strain evidence="4 5">YIM 75507</strain>
    </source>
</reference>
<dbReference type="Gene3D" id="3.40.50.150">
    <property type="entry name" value="Vaccinia Virus protein VP39"/>
    <property type="match status" value="1"/>
</dbReference>
<dbReference type="PANTHER" id="PTHR43861:SF2">
    <property type="entry name" value="CARBOXY-S-ADENOSYL-L-METHIONINE SYNTHASE"/>
    <property type="match status" value="1"/>
</dbReference>
<dbReference type="Pfam" id="PF13649">
    <property type="entry name" value="Methyltransf_25"/>
    <property type="match status" value="1"/>
</dbReference>
<accession>A0A3A4A9M2</accession>
<comment type="caution">
    <text evidence="4">The sequence shown here is derived from an EMBL/GenBank/DDBJ whole genome shotgun (WGS) entry which is preliminary data.</text>
</comment>
<dbReference type="GO" id="GO:0008168">
    <property type="term" value="F:methyltransferase activity"/>
    <property type="evidence" value="ECO:0007669"/>
    <property type="project" value="UniProtKB-KW"/>
</dbReference>
<dbReference type="PANTHER" id="PTHR43861">
    <property type="entry name" value="TRANS-ACONITATE 2-METHYLTRANSFERASE-RELATED"/>
    <property type="match status" value="1"/>
</dbReference>
<keyword evidence="4" id="KW-0489">Methyltransferase</keyword>
<gene>
    <name evidence="4" type="ORF">D5H75_36095</name>
</gene>
<protein>
    <submittedName>
        <fullName evidence="4">Class I SAM-dependent methyltransferase</fullName>
    </submittedName>
</protein>
<evidence type="ECO:0000313" key="4">
    <source>
        <dbReference type="EMBL" id="RJL22026.1"/>
    </source>
</evidence>
<feature type="domain" description="Methyltransferase" evidence="3">
    <location>
        <begin position="122"/>
        <end position="214"/>
    </location>
</feature>
<evidence type="ECO:0000256" key="1">
    <source>
        <dbReference type="ARBA" id="ARBA00022679"/>
    </source>
</evidence>
<sequence>MTRPESTTASPGSSSGTSGTTGVPWRHASAASSPSTPATPTSTGSRPAARPTSSSPNSPPAPQRAEPAADPFLDRATVRGLYATPSRLTSRTAALRNARVRGTPAEEVIAELARRQNPHGLIADIGCGRGTTTLALARALPTCPVAAVDSSAPLLAQARSRTRGHRVQVVAGDFHALPLRTRSAALAVAAFCLYHSATPAAALSELRRCLRPGGVLIAATKSTTSYRELDQLIAASGLDPEAASRPSLYRTVHSGNLDQLVHAALTVRYIRHDEHVFRFDDLDQVAAYLATSPKYHLPSELLGHPEALTRALKNRLPNRPITTTSTVTYVIGVRDE</sequence>
<name>A0A3A4A9M2_9ACTN</name>
<evidence type="ECO:0000256" key="2">
    <source>
        <dbReference type="SAM" id="MobiDB-lite"/>
    </source>
</evidence>
<feature type="region of interest" description="Disordered" evidence="2">
    <location>
        <begin position="1"/>
        <end position="72"/>
    </location>
</feature>
<dbReference type="EMBL" id="QZEY01000023">
    <property type="protein sequence ID" value="RJL22026.1"/>
    <property type="molecule type" value="Genomic_DNA"/>
</dbReference>
<feature type="compositionally biased region" description="Low complexity" evidence="2">
    <location>
        <begin position="1"/>
        <end position="56"/>
    </location>
</feature>
<dbReference type="OrthoDB" id="3676796at2"/>
<evidence type="ECO:0000313" key="5">
    <source>
        <dbReference type="Proteomes" id="UP000265768"/>
    </source>
</evidence>
<dbReference type="GO" id="GO:0032259">
    <property type="term" value="P:methylation"/>
    <property type="evidence" value="ECO:0007669"/>
    <property type="project" value="UniProtKB-KW"/>
</dbReference>
<dbReference type="Proteomes" id="UP000265768">
    <property type="component" value="Unassembled WGS sequence"/>
</dbReference>
<dbReference type="AlphaFoldDB" id="A0A3A4A9M2"/>
<dbReference type="SUPFAM" id="SSF53335">
    <property type="entry name" value="S-adenosyl-L-methionine-dependent methyltransferases"/>
    <property type="match status" value="1"/>
</dbReference>
<dbReference type="CDD" id="cd02440">
    <property type="entry name" value="AdoMet_MTases"/>
    <property type="match status" value="1"/>
</dbReference>
<keyword evidence="1 4" id="KW-0808">Transferase</keyword>
<dbReference type="InterPro" id="IPR041698">
    <property type="entry name" value="Methyltransf_25"/>
</dbReference>
<evidence type="ECO:0000259" key="3">
    <source>
        <dbReference type="Pfam" id="PF13649"/>
    </source>
</evidence>
<keyword evidence="5" id="KW-1185">Reference proteome</keyword>